<accession>A0AAE3T7Y9</accession>
<organism evidence="3 4">
    <name type="scientific">Psychromarinibacter sediminicola</name>
    <dbReference type="NCBI Taxonomy" id="3033385"/>
    <lineage>
        <taxon>Bacteria</taxon>
        <taxon>Pseudomonadati</taxon>
        <taxon>Pseudomonadota</taxon>
        <taxon>Alphaproteobacteria</taxon>
        <taxon>Rhodobacterales</taxon>
        <taxon>Paracoccaceae</taxon>
        <taxon>Psychromarinibacter</taxon>
    </lineage>
</organism>
<dbReference type="InterPro" id="IPR041649">
    <property type="entry name" value="NepR"/>
</dbReference>
<comment type="caution">
    <text evidence="3">The sequence shown here is derived from an EMBL/GenBank/DDBJ whole genome shotgun (WGS) entry which is preliminary data.</text>
</comment>
<evidence type="ECO:0000259" key="2">
    <source>
        <dbReference type="Pfam" id="PF18557"/>
    </source>
</evidence>
<name>A0AAE3T7Y9_9RHOB</name>
<keyword evidence="4" id="KW-1185">Reference proteome</keyword>
<protein>
    <submittedName>
        <fullName evidence="3">NepR family anti-sigma factor</fullName>
    </submittedName>
</protein>
<feature type="region of interest" description="Disordered" evidence="1">
    <location>
        <begin position="1"/>
        <end position="30"/>
    </location>
</feature>
<evidence type="ECO:0000256" key="1">
    <source>
        <dbReference type="SAM" id="MobiDB-lite"/>
    </source>
</evidence>
<dbReference type="EMBL" id="JARGYC010000018">
    <property type="protein sequence ID" value="MDF0600845.1"/>
    <property type="molecule type" value="Genomic_DNA"/>
</dbReference>
<gene>
    <name evidence="3" type="ORF">P1J78_08890</name>
</gene>
<dbReference type="Pfam" id="PF18557">
    <property type="entry name" value="NepR"/>
    <property type="match status" value="1"/>
</dbReference>
<dbReference type="Proteomes" id="UP001220964">
    <property type="component" value="Unassembled WGS sequence"/>
</dbReference>
<evidence type="ECO:0000313" key="3">
    <source>
        <dbReference type="EMBL" id="MDF0600845.1"/>
    </source>
</evidence>
<reference evidence="3" key="1">
    <citation type="submission" date="2023-03" db="EMBL/GenBank/DDBJ databases">
        <title>Multiphase analysis and comparison of six strains from genera Psychromarinibacter, Lutimaribacter, and Maritimibacter, including a novel species: Psychromarinibacter sediminicola sp. nov.</title>
        <authorList>
            <person name="Wang Y.-H."/>
            <person name="Ye M.-Q."/>
            <person name="Du Z.-J."/>
        </authorList>
    </citation>
    <scope>NUCLEOTIDE SEQUENCE</scope>
    <source>
        <strain evidence="3">C21-152</strain>
    </source>
</reference>
<feature type="domain" description="Anti-sigma factor NepR" evidence="2">
    <location>
        <begin position="25"/>
        <end position="58"/>
    </location>
</feature>
<sequence length="63" mass="7601">MVRKKKESAQENEMDGERDQSHLEQQIDDNLRKVFQRTMDEQVPDRLTSLLQQLKEQDTRNDQ</sequence>
<dbReference type="AlphaFoldDB" id="A0AAE3T7Y9"/>
<proteinExistence type="predicted"/>
<evidence type="ECO:0000313" key="4">
    <source>
        <dbReference type="Proteomes" id="UP001220964"/>
    </source>
</evidence>